<comment type="caution">
    <text evidence="3">The sequence shown here is derived from an EMBL/GenBank/DDBJ whole genome shotgun (WGS) entry which is preliminary data.</text>
</comment>
<dbReference type="RefSeq" id="WP_203171079.1">
    <property type="nucleotide sequence ID" value="NZ_JAEVLS010000012.1"/>
</dbReference>
<dbReference type="SUPFAM" id="SSF53448">
    <property type="entry name" value="Nucleotide-diphospho-sugar transferases"/>
    <property type="match status" value="1"/>
</dbReference>
<feature type="domain" description="Glycosyltransferase 2-like" evidence="2">
    <location>
        <begin position="4"/>
        <end position="122"/>
    </location>
</feature>
<gene>
    <name evidence="3" type="ORF">JM946_29615</name>
</gene>
<reference evidence="3 4" key="1">
    <citation type="journal article" date="2021" name="Int. J. Syst. Evol. Microbiol.">
        <title>Steroidobacter gossypii sp. nov., isolated from soil of cotton cropping field.</title>
        <authorList>
            <person name="Huang R."/>
            <person name="Yang S."/>
            <person name="Zhen C."/>
            <person name="Liu W."/>
        </authorList>
    </citation>
    <scope>NUCLEOTIDE SEQUENCE [LARGE SCALE GENOMIC DNA]</scope>
    <source>
        <strain evidence="3 4">S1-65</strain>
    </source>
</reference>
<dbReference type="EMBL" id="JAEVLS010000012">
    <property type="protein sequence ID" value="MBM0108907.1"/>
    <property type="molecule type" value="Genomic_DNA"/>
</dbReference>
<dbReference type="PANTHER" id="PTHR22916">
    <property type="entry name" value="GLYCOSYLTRANSFERASE"/>
    <property type="match status" value="1"/>
</dbReference>
<evidence type="ECO:0000313" key="3">
    <source>
        <dbReference type="EMBL" id="MBM0108907.1"/>
    </source>
</evidence>
<sequence>MKLSICIASYNRAAFIGATIESIVSQITEECEIVVSDNASTDSTEEVVQKFAVACTSLRYVRQTENRGLDKNFDCAVELARGEYCWLMADDDLLKPGAVATVLGAIKRDDYSLIAVNYERKDFNMSRVLVAKYLDAEVDRVYEEQETDRMFAETAPLLVYIGSVIIKRSLWLSRDRDAYVGSMWIHLGVIFQHTLPGRTLVIAKPCVSYRDGNSKSYMTRFFEIVCIKFPELIWGAPFSERAKRQVIAKEPWRELRTLVLNRACGCYSLREYREFVRPRLRSTWQALMPVAVATLPGSVLNILCVIHYHFFSANRLRGTLMQALKDSRYYPMRNLSVFGI</sequence>
<proteinExistence type="predicted"/>
<keyword evidence="1" id="KW-1133">Transmembrane helix</keyword>
<evidence type="ECO:0000313" key="4">
    <source>
        <dbReference type="Proteomes" id="UP000661077"/>
    </source>
</evidence>
<evidence type="ECO:0000256" key="1">
    <source>
        <dbReference type="SAM" id="Phobius"/>
    </source>
</evidence>
<dbReference type="Gene3D" id="3.90.550.10">
    <property type="entry name" value="Spore Coat Polysaccharide Biosynthesis Protein SpsA, Chain A"/>
    <property type="match status" value="1"/>
</dbReference>
<dbReference type="Pfam" id="PF00535">
    <property type="entry name" value="Glycos_transf_2"/>
    <property type="match status" value="1"/>
</dbReference>
<dbReference type="PANTHER" id="PTHR22916:SF3">
    <property type="entry name" value="UDP-GLCNAC:BETAGAL BETA-1,3-N-ACETYLGLUCOSAMINYLTRANSFERASE-LIKE PROTEIN 1"/>
    <property type="match status" value="1"/>
</dbReference>
<keyword evidence="1" id="KW-0812">Transmembrane</keyword>
<dbReference type="InterPro" id="IPR001173">
    <property type="entry name" value="Glyco_trans_2-like"/>
</dbReference>
<feature type="transmembrane region" description="Helical" evidence="1">
    <location>
        <begin position="286"/>
        <end position="311"/>
    </location>
</feature>
<organism evidence="3 4">
    <name type="scientific">Steroidobacter gossypii</name>
    <dbReference type="NCBI Taxonomy" id="2805490"/>
    <lineage>
        <taxon>Bacteria</taxon>
        <taxon>Pseudomonadati</taxon>
        <taxon>Pseudomonadota</taxon>
        <taxon>Gammaproteobacteria</taxon>
        <taxon>Steroidobacterales</taxon>
        <taxon>Steroidobacteraceae</taxon>
        <taxon>Steroidobacter</taxon>
    </lineage>
</organism>
<keyword evidence="4" id="KW-1185">Reference proteome</keyword>
<name>A0ABS1X6Q1_9GAMM</name>
<evidence type="ECO:0000259" key="2">
    <source>
        <dbReference type="Pfam" id="PF00535"/>
    </source>
</evidence>
<dbReference type="InterPro" id="IPR029044">
    <property type="entry name" value="Nucleotide-diphossugar_trans"/>
</dbReference>
<protein>
    <submittedName>
        <fullName evidence="3">Glycosyltransferase family 2 protein</fullName>
    </submittedName>
</protein>
<keyword evidence="1" id="KW-0472">Membrane</keyword>
<accession>A0ABS1X6Q1</accession>
<dbReference type="Proteomes" id="UP000661077">
    <property type="component" value="Unassembled WGS sequence"/>
</dbReference>
<dbReference type="CDD" id="cd00761">
    <property type="entry name" value="Glyco_tranf_GTA_type"/>
    <property type="match status" value="1"/>
</dbReference>